<proteinExistence type="predicted"/>
<name>A0ABS5TN95_9ACTN</name>
<evidence type="ECO:0000256" key="1">
    <source>
        <dbReference type="SAM" id="MobiDB-lite"/>
    </source>
</evidence>
<evidence type="ECO:0000313" key="3">
    <source>
        <dbReference type="Proteomes" id="UP001197247"/>
    </source>
</evidence>
<accession>A0ABS5TN95</accession>
<dbReference type="RefSeq" id="WP_214158768.1">
    <property type="nucleotide sequence ID" value="NZ_JAHBAY010000012.1"/>
</dbReference>
<protein>
    <submittedName>
        <fullName evidence="2">Uncharacterized protein</fullName>
    </submittedName>
</protein>
<dbReference type="Proteomes" id="UP001197247">
    <property type="component" value="Unassembled WGS sequence"/>
</dbReference>
<comment type="caution">
    <text evidence="2">The sequence shown here is derived from an EMBL/GenBank/DDBJ whole genome shotgun (WGS) entry which is preliminary data.</text>
</comment>
<dbReference type="EMBL" id="JAHBAY010000012">
    <property type="protein sequence ID" value="MBT0772313.1"/>
    <property type="molecule type" value="Genomic_DNA"/>
</dbReference>
<organism evidence="2 3">
    <name type="scientific">Kineosporia corallincola</name>
    <dbReference type="NCBI Taxonomy" id="2835133"/>
    <lineage>
        <taxon>Bacteria</taxon>
        <taxon>Bacillati</taxon>
        <taxon>Actinomycetota</taxon>
        <taxon>Actinomycetes</taxon>
        <taxon>Kineosporiales</taxon>
        <taxon>Kineosporiaceae</taxon>
        <taxon>Kineosporia</taxon>
    </lineage>
</organism>
<keyword evidence="3" id="KW-1185">Reference proteome</keyword>
<reference evidence="2 3" key="1">
    <citation type="submission" date="2021-05" db="EMBL/GenBank/DDBJ databases">
        <title>Kineosporia and Streptomyces sp. nov. two new marine actinobacteria isolated from Coral.</title>
        <authorList>
            <person name="Buangrab K."/>
            <person name="Sutthacheep M."/>
            <person name="Yeemin T."/>
            <person name="Harunari E."/>
            <person name="Igarashi Y."/>
            <person name="Kanchanasin P."/>
            <person name="Tanasupawat S."/>
            <person name="Phongsopitanun W."/>
        </authorList>
    </citation>
    <scope>NUCLEOTIDE SEQUENCE [LARGE SCALE GENOMIC DNA]</scope>
    <source>
        <strain evidence="2 3">J2-2</strain>
    </source>
</reference>
<evidence type="ECO:0000313" key="2">
    <source>
        <dbReference type="EMBL" id="MBT0772313.1"/>
    </source>
</evidence>
<feature type="region of interest" description="Disordered" evidence="1">
    <location>
        <begin position="30"/>
        <end position="49"/>
    </location>
</feature>
<sequence length="49" mass="5514">MSGGLWWENAEQGATETGRIRIPVQRTGTSSLLDRLWADPDREEEPDGE</sequence>
<gene>
    <name evidence="2" type="ORF">KIH74_25435</name>
</gene>